<dbReference type="InterPro" id="IPR015882">
    <property type="entry name" value="HEX_bac_N"/>
</dbReference>
<evidence type="ECO:0000256" key="5">
    <source>
        <dbReference type="ARBA" id="ARBA00023295"/>
    </source>
</evidence>
<accession>A0A1I1E4M0</accession>
<dbReference type="InterPro" id="IPR015883">
    <property type="entry name" value="Glyco_hydro_20_cat"/>
</dbReference>
<keyword evidence="5" id="KW-0326">Glycosidase</keyword>
<dbReference type="InterPro" id="IPR029018">
    <property type="entry name" value="Hex-like_dom2"/>
</dbReference>
<dbReference type="GO" id="GO:0004563">
    <property type="term" value="F:beta-N-acetylhexosaminidase activity"/>
    <property type="evidence" value="ECO:0007669"/>
    <property type="project" value="UniProtKB-EC"/>
</dbReference>
<dbReference type="Pfam" id="PF00728">
    <property type="entry name" value="Glyco_hydro_20"/>
    <property type="match status" value="1"/>
</dbReference>
<protein>
    <recommendedName>
        <fullName evidence="3">beta-N-acetylhexosaminidase</fullName>
        <ecNumber evidence="3">3.2.1.52</ecNumber>
    </recommendedName>
</protein>
<dbReference type="Gene3D" id="3.20.20.80">
    <property type="entry name" value="Glycosidases"/>
    <property type="match status" value="1"/>
</dbReference>
<dbReference type="EMBL" id="FOLL01000001">
    <property type="protein sequence ID" value="SFB82111.1"/>
    <property type="molecule type" value="Genomic_DNA"/>
</dbReference>
<feature type="chain" id="PRO_5011709841" description="beta-N-acetylhexosaminidase" evidence="7">
    <location>
        <begin position="21"/>
        <end position="627"/>
    </location>
</feature>
<evidence type="ECO:0000313" key="11">
    <source>
        <dbReference type="Proteomes" id="UP000199577"/>
    </source>
</evidence>
<dbReference type="SUPFAM" id="SSF55545">
    <property type="entry name" value="beta-N-acetylhexosaminidase-like domain"/>
    <property type="match status" value="1"/>
</dbReference>
<dbReference type="RefSeq" id="WP_139215778.1">
    <property type="nucleotide sequence ID" value="NZ_FOLL01000001.1"/>
</dbReference>
<dbReference type="CDD" id="cd06563">
    <property type="entry name" value="GH20_chitobiase-like"/>
    <property type="match status" value="1"/>
</dbReference>
<evidence type="ECO:0000256" key="2">
    <source>
        <dbReference type="ARBA" id="ARBA00006285"/>
    </source>
</evidence>
<dbReference type="SUPFAM" id="SSF51445">
    <property type="entry name" value="(Trans)glycosidases"/>
    <property type="match status" value="1"/>
</dbReference>
<evidence type="ECO:0000256" key="6">
    <source>
        <dbReference type="PIRSR" id="PIRSR625705-1"/>
    </source>
</evidence>
<evidence type="ECO:0000313" key="10">
    <source>
        <dbReference type="EMBL" id="SFB82111.1"/>
    </source>
</evidence>
<keyword evidence="7" id="KW-0732">Signal</keyword>
<sequence>MRKRNFLIWAAMLFYCMTFAQPPSPNLTIIPAPAEIRMQSGSFPLNAFTTIGYDSEADRNIAEFFRDYIKESLQLTIPVKAGINGPSSIYFSSNGTESWENPEAYILTVTGDRISLQGKDAGLFYAMQTLTQLLPKTQGEGPPAIQAVTIKDAPRYKYRGLHLDVCRHMFPVAFIKKYIDFIAAYKLNNFHWHLTEDQGWRIEIKKYPKLTETGAFRAQTLIGNYKQPGDYDGIPYGGFYTQDEIREVVAYAAERYVNVVPEIEMPGHALAALASYPQLGCGDNPGPYKTAETWGVFDDVFCAGKEETFAFLEDVIDEVLELFPSEYIHIGGDECPKTRWKECPHCQKRIKDEGLDDEHELQSYFIQRMEKYINAKGRRIIGWDEILEGGLAPNATVMSWRGEDGGIAAAKQGHDVIMTANSYGLYFDHKQGPDPNREPLNIGGYSTLEKVYAADPTPKSLSEIEQKHILGVQANMWTEYMETGKKVEFMLLPRLYALAEIAWTAPVRKDWKDFSEIRVPAHLAALDQTETVYRVPEVIGLKDTVIYASEYTFRGLKPSVAGGKIYYTIDNYDPTDTDLEYQGSVKVIVPEGKERIFKATVIAPSGRRSNYVRAVIVNSKLPEVTER</sequence>
<evidence type="ECO:0000259" key="9">
    <source>
        <dbReference type="Pfam" id="PF02838"/>
    </source>
</evidence>
<dbReference type="AlphaFoldDB" id="A0A1I1E4M0"/>
<feature type="active site" description="Proton donor" evidence="6">
    <location>
        <position position="334"/>
    </location>
</feature>
<dbReference type="InterPro" id="IPR017853">
    <property type="entry name" value="GH"/>
</dbReference>
<dbReference type="GO" id="GO:0030203">
    <property type="term" value="P:glycosaminoglycan metabolic process"/>
    <property type="evidence" value="ECO:0007669"/>
    <property type="project" value="TreeGrafter"/>
</dbReference>
<dbReference type="PRINTS" id="PR00738">
    <property type="entry name" value="GLHYDRLASE20"/>
</dbReference>
<evidence type="ECO:0000259" key="8">
    <source>
        <dbReference type="Pfam" id="PF00728"/>
    </source>
</evidence>
<keyword evidence="11" id="KW-1185">Reference proteome</keyword>
<organism evidence="10 11">
    <name type="scientific">Parapedobacter composti</name>
    <dbReference type="NCBI Taxonomy" id="623281"/>
    <lineage>
        <taxon>Bacteria</taxon>
        <taxon>Pseudomonadati</taxon>
        <taxon>Bacteroidota</taxon>
        <taxon>Sphingobacteriia</taxon>
        <taxon>Sphingobacteriales</taxon>
        <taxon>Sphingobacteriaceae</taxon>
        <taxon>Parapedobacter</taxon>
    </lineage>
</organism>
<comment type="similarity">
    <text evidence="2">Belongs to the glycosyl hydrolase 20 family.</text>
</comment>
<proteinExistence type="inferred from homology"/>
<dbReference type="Pfam" id="PF02838">
    <property type="entry name" value="Glyco_hydro_20b"/>
    <property type="match status" value="1"/>
</dbReference>
<comment type="catalytic activity">
    <reaction evidence="1">
        <text>Hydrolysis of terminal non-reducing N-acetyl-D-hexosamine residues in N-acetyl-beta-D-hexosaminides.</text>
        <dbReference type="EC" id="3.2.1.52"/>
    </reaction>
</comment>
<dbReference type="InterPro" id="IPR025705">
    <property type="entry name" value="Beta_hexosaminidase_sua/sub"/>
</dbReference>
<feature type="domain" description="Beta-hexosaminidase bacterial type N-terminal" evidence="9">
    <location>
        <begin position="28"/>
        <end position="153"/>
    </location>
</feature>
<evidence type="ECO:0000256" key="1">
    <source>
        <dbReference type="ARBA" id="ARBA00001231"/>
    </source>
</evidence>
<name>A0A1I1E4M0_9SPHI</name>
<dbReference type="STRING" id="623281.SAMN05421747_101322"/>
<evidence type="ECO:0000256" key="4">
    <source>
        <dbReference type="ARBA" id="ARBA00022801"/>
    </source>
</evidence>
<dbReference type="GO" id="GO:0016020">
    <property type="term" value="C:membrane"/>
    <property type="evidence" value="ECO:0007669"/>
    <property type="project" value="TreeGrafter"/>
</dbReference>
<evidence type="ECO:0000256" key="7">
    <source>
        <dbReference type="SAM" id="SignalP"/>
    </source>
</evidence>
<dbReference type="Proteomes" id="UP000199577">
    <property type="component" value="Unassembled WGS sequence"/>
</dbReference>
<reference evidence="11" key="1">
    <citation type="submission" date="2016-10" db="EMBL/GenBank/DDBJ databases">
        <authorList>
            <person name="Varghese N."/>
            <person name="Submissions S."/>
        </authorList>
    </citation>
    <scope>NUCLEOTIDE SEQUENCE [LARGE SCALE GENOMIC DNA]</scope>
    <source>
        <strain evidence="11">DSM 22900</strain>
    </source>
</reference>
<feature type="domain" description="Glycoside hydrolase family 20 catalytic" evidence="8">
    <location>
        <begin position="156"/>
        <end position="505"/>
    </location>
</feature>
<dbReference type="OrthoDB" id="1006965at2"/>
<dbReference type="Gene3D" id="3.30.379.10">
    <property type="entry name" value="Chitobiase/beta-hexosaminidase domain 2-like"/>
    <property type="match status" value="1"/>
</dbReference>
<feature type="signal peptide" evidence="7">
    <location>
        <begin position="1"/>
        <end position="20"/>
    </location>
</feature>
<dbReference type="EC" id="3.2.1.52" evidence="3"/>
<dbReference type="GO" id="GO:0005975">
    <property type="term" value="P:carbohydrate metabolic process"/>
    <property type="evidence" value="ECO:0007669"/>
    <property type="project" value="InterPro"/>
</dbReference>
<keyword evidence="4" id="KW-0378">Hydrolase</keyword>
<dbReference type="PANTHER" id="PTHR22600">
    <property type="entry name" value="BETA-HEXOSAMINIDASE"/>
    <property type="match status" value="1"/>
</dbReference>
<gene>
    <name evidence="10" type="ORF">SAMN05421747_101322</name>
</gene>
<dbReference type="PANTHER" id="PTHR22600:SF57">
    <property type="entry name" value="BETA-N-ACETYLHEXOSAMINIDASE"/>
    <property type="match status" value="1"/>
</dbReference>
<evidence type="ECO:0000256" key="3">
    <source>
        <dbReference type="ARBA" id="ARBA00012663"/>
    </source>
</evidence>